<dbReference type="KEGG" id="sdyn:Mal52_56860"/>
<feature type="transmembrane region" description="Helical" evidence="1">
    <location>
        <begin position="358"/>
        <end position="377"/>
    </location>
</feature>
<dbReference type="RefSeq" id="WP_145379863.1">
    <property type="nucleotide sequence ID" value="NZ_CP036276.1"/>
</dbReference>
<evidence type="ECO:0000313" key="3">
    <source>
        <dbReference type="Proteomes" id="UP000319383"/>
    </source>
</evidence>
<keyword evidence="3" id="KW-1185">Reference proteome</keyword>
<gene>
    <name evidence="2" type="ORF">Mal52_56860</name>
</gene>
<name>A0A517ZXH0_9PLAN</name>
<proteinExistence type="predicted"/>
<organism evidence="2 3">
    <name type="scientific">Symmachiella dynata</name>
    <dbReference type="NCBI Taxonomy" id="2527995"/>
    <lineage>
        <taxon>Bacteria</taxon>
        <taxon>Pseudomonadati</taxon>
        <taxon>Planctomycetota</taxon>
        <taxon>Planctomycetia</taxon>
        <taxon>Planctomycetales</taxon>
        <taxon>Planctomycetaceae</taxon>
        <taxon>Symmachiella</taxon>
    </lineage>
</organism>
<keyword evidence="1" id="KW-0472">Membrane</keyword>
<evidence type="ECO:0000313" key="2">
    <source>
        <dbReference type="EMBL" id="QDU47158.1"/>
    </source>
</evidence>
<sequence>MPNITCPQCRAEIDDDLWESTGRAECPFCGADMPELATAAPIENSVSGAEAGRISLPPLPSKSVIQIIEASPDRRVFYIPGGRAGGIGFFALVWNGFMAVFTTVMISSGLGDKPGDMPPLGLAAFLSLFWIIGLGLAYWWVKARFQRLFVMLDPGRIVIQRVLFGRKRVDETELKKTSRAELIEAYRQNNRPVYRIEIVGDNRTAKFGTSLEREEKNWFVDRINEFLHPAGTPPTGAAKFCSQCGEGLQEAQPDPVTGAVTCSACGTMVSSANIDAEGEMTEAKENAEIDTAELVQPTDVIIDEQRGDHLKFHLPICSHATLSWIVAGMAFLFGGIFLATSLANLVNFEKFDLIRTLFLIPFVMGGLVPISVGLFALRGRITADITSQRIKVRYHLGLIGKSKEMATDQITEVKLMTGAPSDSRIQNKSGRSHSNNIAASVVKSADHMIPLTLIHDKPTARYVTQLVRRQLREMGVEFP</sequence>
<protein>
    <submittedName>
        <fullName evidence="2">Double zinc ribbon</fullName>
    </submittedName>
</protein>
<keyword evidence="1" id="KW-1133">Transmembrane helix</keyword>
<dbReference type="Proteomes" id="UP000319383">
    <property type="component" value="Chromosome"/>
</dbReference>
<reference evidence="2 3" key="1">
    <citation type="submission" date="2019-02" db="EMBL/GenBank/DDBJ databases">
        <title>Deep-cultivation of Planctomycetes and their phenomic and genomic characterization uncovers novel biology.</title>
        <authorList>
            <person name="Wiegand S."/>
            <person name="Jogler M."/>
            <person name="Boedeker C."/>
            <person name="Pinto D."/>
            <person name="Vollmers J."/>
            <person name="Rivas-Marin E."/>
            <person name="Kohn T."/>
            <person name="Peeters S.H."/>
            <person name="Heuer A."/>
            <person name="Rast P."/>
            <person name="Oberbeckmann S."/>
            <person name="Bunk B."/>
            <person name="Jeske O."/>
            <person name="Meyerdierks A."/>
            <person name="Storesund J.E."/>
            <person name="Kallscheuer N."/>
            <person name="Luecker S."/>
            <person name="Lage O.M."/>
            <person name="Pohl T."/>
            <person name="Merkel B.J."/>
            <person name="Hornburger P."/>
            <person name="Mueller R.-W."/>
            <person name="Bruemmer F."/>
            <person name="Labrenz M."/>
            <person name="Spormann A.M."/>
            <person name="Op den Camp H."/>
            <person name="Overmann J."/>
            <person name="Amann R."/>
            <person name="Jetten M.S.M."/>
            <person name="Mascher T."/>
            <person name="Medema M.H."/>
            <person name="Devos D.P."/>
            <person name="Kaster A.-K."/>
            <person name="Ovreas L."/>
            <person name="Rohde M."/>
            <person name="Galperin M.Y."/>
            <person name="Jogler C."/>
        </authorList>
    </citation>
    <scope>NUCLEOTIDE SEQUENCE [LARGE SCALE GENOMIC DNA]</scope>
    <source>
        <strain evidence="2 3">Mal52</strain>
    </source>
</reference>
<dbReference type="AlphaFoldDB" id="A0A517ZXH0"/>
<evidence type="ECO:0000256" key="1">
    <source>
        <dbReference type="SAM" id="Phobius"/>
    </source>
</evidence>
<feature type="transmembrane region" description="Helical" evidence="1">
    <location>
        <begin position="321"/>
        <end position="346"/>
    </location>
</feature>
<feature type="transmembrane region" description="Helical" evidence="1">
    <location>
        <begin position="84"/>
        <end position="108"/>
    </location>
</feature>
<dbReference type="EMBL" id="CP036276">
    <property type="protein sequence ID" value="QDU47158.1"/>
    <property type="molecule type" value="Genomic_DNA"/>
</dbReference>
<accession>A0A517ZXH0</accession>
<keyword evidence="1" id="KW-0812">Transmembrane</keyword>
<feature type="transmembrane region" description="Helical" evidence="1">
    <location>
        <begin position="120"/>
        <end position="141"/>
    </location>
</feature>